<gene>
    <name evidence="5" type="ORF">SAMN02745911_1274</name>
</gene>
<dbReference type="InterPro" id="IPR016300">
    <property type="entry name" value="ATPase_ArsA/GET3"/>
</dbReference>
<reference evidence="5 6" key="1">
    <citation type="submission" date="2016-11" db="EMBL/GenBank/DDBJ databases">
        <authorList>
            <person name="Varghese N."/>
            <person name="Submissions S."/>
        </authorList>
    </citation>
    <scope>NUCLEOTIDE SEQUENCE [LARGE SCALE GENOMIC DNA]</scope>
    <source>
        <strain evidence="5 6">DSM 21988</strain>
    </source>
</reference>
<evidence type="ECO:0000256" key="3">
    <source>
        <dbReference type="ARBA" id="ARBA00066752"/>
    </source>
</evidence>
<dbReference type="InterPro" id="IPR003593">
    <property type="entry name" value="AAA+_ATPase"/>
</dbReference>
<dbReference type="InterPro" id="IPR025723">
    <property type="entry name" value="ArsA/GET3_ATPase-like"/>
</dbReference>
<proteinExistence type="inferred from homology"/>
<organism evidence="5 6">
    <name type="scientific">Aureimonas altamirensis DSM 21988</name>
    <dbReference type="NCBI Taxonomy" id="1121026"/>
    <lineage>
        <taxon>Bacteria</taxon>
        <taxon>Pseudomonadati</taxon>
        <taxon>Pseudomonadota</taxon>
        <taxon>Alphaproteobacteria</taxon>
        <taxon>Hyphomicrobiales</taxon>
        <taxon>Aurantimonadaceae</taxon>
        <taxon>Aureimonas</taxon>
    </lineage>
</organism>
<dbReference type="Gene3D" id="3.40.50.300">
    <property type="entry name" value="P-loop containing nucleotide triphosphate hydrolases"/>
    <property type="match status" value="1"/>
</dbReference>
<keyword evidence="6" id="KW-1185">Reference proteome</keyword>
<dbReference type="InterPro" id="IPR027417">
    <property type="entry name" value="P-loop_NTPase"/>
</dbReference>
<dbReference type="CDD" id="cd02035">
    <property type="entry name" value="ArsA"/>
    <property type="match status" value="1"/>
</dbReference>
<evidence type="ECO:0000313" key="6">
    <source>
        <dbReference type="Proteomes" id="UP000184290"/>
    </source>
</evidence>
<dbReference type="NCBIfam" id="TIGR00345">
    <property type="entry name" value="GET3_arsA_TRC40"/>
    <property type="match status" value="1"/>
</dbReference>
<evidence type="ECO:0000313" key="5">
    <source>
        <dbReference type="EMBL" id="SHI97080.1"/>
    </source>
</evidence>
<dbReference type="SUPFAM" id="SSF52540">
    <property type="entry name" value="P-loop containing nucleoside triphosphate hydrolases"/>
    <property type="match status" value="1"/>
</dbReference>
<name>A0ABY1ICG5_9HYPH</name>
<comment type="catalytic activity">
    <reaction evidence="2">
        <text>arsenite(in) + ATP + H2O = arsenite(out) + ADP + phosphate + H(+)</text>
        <dbReference type="Rhea" id="RHEA:11348"/>
        <dbReference type="ChEBI" id="CHEBI:15377"/>
        <dbReference type="ChEBI" id="CHEBI:15378"/>
        <dbReference type="ChEBI" id="CHEBI:29242"/>
        <dbReference type="ChEBI" id="CHEBI:30616"/>
        <dbReference type="ChEBI" id="CHEBI:43474"/>
        <dbReference type="ChEBI" id="CHEBI:456216"/>
        <dbReference type="EC" id="7.3.2.7"/>
    </reaction>
</comment>
<feature type="domain" description="AAA+ ATPase" evidence="4">
    <location>
        <begin position="8"/>
        <end position="310"/>
    </location>
</feature>
<evidence type="ECO:0000259" key="4">
    <source>
        <dbReference type="SMART" id="SM00382"/>
    </source>
</evidence>
<dbReference type="PANTHER" id="PTHR10803:SF3">
    <property type="entry name" value="ATPASE GET3"/>
    <property type="match status" value="1"/>
</dbReference>
<evidence type="ECO:0000256" key="2">
    <source>
        <dbReference type="ARBA" id="ARBA00052296"/>
    </source>
</evidence>
<comment type="caution">
    <text evidence="5">The sequence shown here is derived from an EMBL/GenBank/DDBJ whole genome shotgun (WGS) entry which is preliminary data.</text>
</comment>
<dbReference type="RefSeq" id="WP_060605975.1">
    <property type="nucleotide sequence ID" value="NZ_FQZC01000002.1"/>
</dbReference>
<dbReference type="PANTHER" id="PTHR10803">
    <property type="entry name" value="ARSENICAL PUMP-DRIVING ATPASE ARSENITE-TRANSLOCATING ATPASE"/>
    <property type="match status" value="1"/>
</dbReference>
<dbReference type="Pfam" id="PF02374">
    <property type="entry name" value="ArsA_ATPase"/>
    <property type="match status" value="1"/>
</dbReference>
<comment type="similarity">
    <text evidence="1">Belongs to the arsA ATPase family.</text>
</comment>
<protein>
    <recommendedName>
        <fullName evidence="3">arsenite-transporting ATPase</fullName>
        <ecNumber evidence="3">7.3.2.7</ecNumber>
    </recommendedName>
</protein>
<evidence type="ECO:0000256" key="1">
    <source>
        <dbReference type="ARBA" id="ARBA00011040"/>
    </source>
</evidence>
<dbReference type="EC" id="7.3.2.7" evidence="3"/>
<dbReference type="Proteomes" id="UP000184290">
    <property type="component" value="Unassembled WGS sequence"/>
</dbReference>
<sequence>MLLTPLSSRRLLFFGGKGGVGKTTLASAVAAGLADSGKRVLLASTDPAHNLGHIWGREVGPRPVRLAAGLDALEIDPSETVDAHLSAVADTLRPLLPERLRAPLQHHLTLARDAPGMAEAALLEKMANIVGAGLSSHDVVIFDTAPSGHTSRLLELPEQMAAWTEGMMGRRDRADRFKAALGQFRADSPDTASETREHTIRHVLSKRRDTFNTMRAALTDEGLTAFLIVLAAERLPVLESLELDTRLRRAGIPVAGFILNRLAPADAGAFQDARRAGERPYVAQMQDAAGPRLLARLPMLASEIVGPDALLQFFRSEIAVPS</sequence>
<dbReference type="SMART" id="SM00382">
    <property type="entry name" value="AAA"/>
    <property type="match status" value="1"/>
</dbReference>
<accession>A0ABY1ICG5</accession>
<dbReference type="EMBL" id="FQZC01000002">
    <property type="protein sequence ID" value="SHI97080.1"/>
    <property type="molecule type" value="Genomic_DNA"/>
</dbReference>